<dbReference type="InterPro" id="IPR011990">
    <property type="entry name" value="TPR-like_helical_dom_sf"/>
</dbReference>
<dbReference type="InParanoid" id="A0A200R5Y0"/>
<dbReference type="Pfam" id="PF01535">
    <property type="entry name" value="PPR"/>
    <property type="match status" value="2"/>
</dbReference>
<dbReference type="GO" id="GO:0003729">
    <property type="term" value="F:mRNA binding"/>
    <property type="evidence" value="ECO:0007669"/>
    <property type="project" value="TreeGrafter"/>
</dbReference>
<organism evidence="3 4">
    <name type="scientific">Macleaya cordata</name>
    <name type="common">Five-seeded plume-poppy</name>
    <name type="synonym">Bocconia cordata</name>
    <dbReference type="NCBI Taxonomy" id="56857"/>
    <lineage>
        <taxon>Eukaryota</taxon>
        <taxon>Viridiplantae</taxon>
        <taxon>Streptophyta</taxon>
        <taxon>Embryophyta</taxon>
        <taxon>Tracheophyta</taxon>
        <taxon>Spermatophyta</taxon>
        <taxon>Magnoliopsida</taxon>
        <taxon>Ranunculales</taxon>
        <taxon>Papaveraceae</taxon>
        <taxon>Papaveroideae</taxon>
        <taxon>Macleaya</taxon>
    </lineage>
</organism>
<dbReference type="PROSITE" id="PS51375">
    <property type="entry name" value="PPR"/>
    <property type="match status" value="2"/>
</dbReference>
<dbReference type="OMA" id="CRPTIRT"/>
<feature type="repeat" description="PPR" evidence="2">
    <location>
        <begin position="400"/>
        <end position="434"/>
    </location>
</feature>
<dbReference type="InterPro" id="IPR002885">
    <property type="entry name" value="PPR_rpt"/>
</dbReference>
<evidence type="ECO:0000313" key="4">
    <source>
        <dbReference type="Proteomes" id="UP000195402"/>
    </source>
</evidence>
<dbReference type="AlphaFoldDB" id="A0A200R5Y0"/>
<dbReference type="STRING" id="56857.A0A200R5Y0"/>
<dbReference type="Pfam" id="PF13812">
    <property type="entry name" value="PPR_3"/>
    <property type="match status" value="1"/>
</dbReference>
<sequence length="454" mass="52441">MIQFHREKVWYLCSTVNHVKYPSHAIFPPLKTIPSYALSYLVPLANCSLFAHLFSDLSNNKLKNFNLFTRTCFNPTAKIPPNIFHCSKYSKFSLYSSYSNIPQRTVSTRAYPRNKKHKNSKDVDGTHLTAAQIELIISQLPPRFNSEDLCKTLSLQRDPRACLELFNYASQQPRFRHDTASYHITIKKLGSAKLYEEMDGVVNQVLAVPAIGSEALFNTIIYFYTEARRLSKAVHVYKHMKKANDPSYRPSVRTYNLLFTAFLSRRSNSYINHMYMETIRCLFKQMVNDGIEPDIFSLNSMIKGYVLSLHVNDALRIFHQMGVTYQCQPDSNSYDYLIHGLCCQGRTKNAKELYKEMKDKGFVPSAKAYNSLTNSLAIGGELKEAVRMLWEMNEKRRTAEFITYRTVLDEICRQGKVGDAMRLLKEFQEKDLVDGHTYRKLLHVLEDEIGDSND</sequence>
<evidence type="ECO:0000256" key="2">
    <source>
        <dbReference type="PROSITE-ProRule" id="PRU00708"/>
    </source>
</evidence>
<gene>
    <name evidence="3" type="ORF">BVC80_1835g558</name>
</gene>
<evidence type="ECO:0000256" key="1">
    <source>
        <dbReference type="ARBA" id="ARBA00022737"/>
    </source>
</evidence>
<comment type="caution">
    <text evidence="3">The sequence shown here is derived from an EMBL/GenBank/DDBJ whole genome shotgun (WGS) entry which is preliminary data.</text>
</comment>
<dbReference type="EMBL" id="MVGT01000437">
    <property type="protein sequence ID" value="OVA18142.1"/>
    <property type="molecule type" value="Genomic_DNA"/>
</dbReference>
<dbReference type="PANTHER" id="PTHR47933">
    <property type="entry name" value="PENTATRICOPEPTIDE REPEAT-CONTAINING PROTEIN 1, MITOCHONDRIAL"/>
    <property type="match status" value="1"/>
</dbReference>
<evidence type="ECO:0000313" key="3">
    <source>
        <dbReference type="EMBL" id="OVA18142.1"/>
    </source>
</evidence>
<dbReference type="PANTHER" id="PTHR47933:SF23">
    <property type="entry name" value="OS02G0468500 PROTEIN"/>
    <property type="match status" value="1"/>
</dbReference>
<dbReference type="Pfam" id="PF13041">
    <property type="entry name" value="PPR_2"/>
    <property type="match status" value="1"/>
</dbReference>
<dbReference type="OrthoDB" id="185373at2759"/>
<proteinExistence type="predicted"/>
<reference evidence="3 4" key="1">
    <citation type="journal article" date="2017" name="Mol. Plant">
        <title>The Genome of Medicinal Plant Macleaya cordata Provides New Insights into Benzylisoquinoline Alkaloids Metabolism.</title>
        <authorList>
            <person name="Liu X."/>
            <person name="Liu Y."/>
            <person name="Huang P."/>
            <person name="Ma Y."/>
            <person name="Qing Z."/>
            <person name="Tang Q."/>
            <person name="Cao H."/>
            <person name="Cheng P."/>
            <person name="Zheng Y."/>
            <person name="Yuan Z."/>
            <person name="Zhou Y."/>
            <person name="Liu J."/>
            <person name="Tang Z."/>
            <person name="Zhuo Y."/>
            <person name="Zhang Y."/>
            <person name="Yu L."/>
            <person name="Huang J."/>
            <person name="Yang P."/>
            <person name="Peng Q."/>
            <person name="Zhang J."/>
            <person name="Jiang W."/>
            <person name="Zhang Z."/>
            <person name="Lin K."/>
            <person name="Ro D.K."/>
            <person name="Chen X."/>
            <person name="Xiong X."/>
            <person name="Shang Y."/>
            <person name="Huang S."/>
            <person name="Zeng J."/>
        </authorList>
    </citation>
    <scope>NUCLEOTIDE SEQUENCE [LARGE SCALE GENOMIC DNA]</scope>
    <source>
        <strain evidence="4">cv. BLH2017</strain>
        <tissue evidence="3">Root</tissue>
    </source>
</reference>
<accession>A0A200R5Y0</accession>
<keyword evidence="1" id="KW-0677">Repeat</keyword>
<dbReference type="Gene3D" id="1.25.40.10">
    <property type="entry name" value="Tetratricopeptide repeat domain"/>
    <property type="match status" value="2"/>
</dbReference>
<protein>
    <submittedName>
        <fullName evidence="3">Pentatricopeptide repeat</fullName>
    </submittedName>
</protein>
<dbReference type="NCBIfam" id="TIGR00756">
    <property type="entry name" value="PPR"/>
    <property type="match status" value="4"/>
</dbReference>
<keyword evidence="4" id="KW-1185">Reference proteome</keyword>
<dbReference type="Proteomes" id="UP000195402">
    <property type="component" value="Unassembled WGS sequence"/>
</dbReference>
<name>A0A200R5Y0_MACCD</name>
<feature type="repeat" description="PPR" evidence="2">
    <location>
        <begin position="330"/>
        <end position="364"/>
    </location>
</feature>
<dbReference type="InterPro" id="IPR051240">
    <property type="entry name" value="Mito_RNA-Proc/Resp"/>
</dbReference>
<dbReference type="FunCoup" id="A0A200R5Y0">
    <property type="interactions" value="1325"/>
</dbReference>